<organism evidence="5 6">
    <name type="scientific">Elysia marginata</name>
    <dbReference type="NCBI Taxonomy" id="1093978"/>
    <lineage>
        <taxon>Eukaryota</taxon>
        <taxon>Metazoa</taxon>
        <taxon>Spiralia</taxon>
        <taxon>Lophotrochozoa</taxon>
        <taxon>Mollusca</taxon>
        <taxon>Gastropoda</taxon>
        <taxon>Heterobranchia</taxon>
        <taxon>Euthyneura</taxon>
        <taxon>Panpulmonata</taxon>
        <taxon>Sacoglossa</taxon>
        <taxon>Placobranchoidea</taxon>
        <taxon>Plakobranchidae</taxon>
        <taxon>Elysia</taxon>
    </lineage>
</organism>
<keyword evidence="2" id="KW-0637">Prenyltransferase</keyword>
<dbReference type="Gene3D" id="1.25.40.120">
    <property type="entry name" value="Protein prenylyltransferase"/>
    <property type="match status" value="2"/>
</dbReference>
<accession>A0AAV4HTX2</accession>
<dbReference type="PROSITE" id="PS51147">
    <property type="entry name" value="PFTA"/>
    <property type="match status" value="3"/>
</dbReference>
<gene>
    <name evidence="5" type="ORF">ElyMa_004577100</name>
</gene>
<dbReference type="Proteomes" id="UP000762676">
    <property type="component" value="Unassembled WGS sequence"/>
</dbReference>
<evidence type="ECO:0000256" key="2">
    <source>
        <dbReference type="ARBA" id="ARBA00022602"/>
    </source>
</evidence>
<keyword evidence="4" id="KW-0677">Repeat</keyword>
<dbReference type="SUPFAM" id="SSF48439">
    <property type="entry name" value="Protein prenylyltransferase"/>
    <property type="match status" value="1"/>
</dbReference>
<dbReference type="Pfam" id="PF01239">
    <property type="entry name" value="PPTA"/>
    <property type="match status" value="4"/>
</dbReference>
<keyword evidence="3" id="KW-0808">Transferase</keyword>
<dbReference type="AlphaFoldDB" id="A0AAV4HTX2"/>
<comment type="similarity">
    <text evidence="1">Belongs to the protein prenyltransferase subunit alpha family.</text>
</comment>
<proteinExistence type="inferred from homology"/>
<dbReference type="GO" id="GO:0008318">
    <property type="term" value="F:protein prenyltransferase activity"/>
    <property type="evidence" value="ECO:0007669"/>
    <property type="project" value="InterPro"/>
</dbReference>
<keyword evidence="6" id="KW-1185">Reference proteome</keyword>
<dbReference type="GO" id="GO:0005737">
    <property type="term" value="C:cytoplasm"/>
    <property type="evidence" value="ECO:0007669"/>
    <property type="project" value="TreeGrafter"/>
</dbReference>
<name>A0AAV4HTX2_9GAST</name>
<evidence type="ECO:0000313" key="6">
    <source>
        <dbReference type="Proteomes" id="UP000762676"/>
    </source>
</evidence>
<evidence type="ECO:0000256" key="3">
    <source>
        <dbReference type="ARBA" id="ARBA00022679"/>
    </source>
</evidence>
<sequence length="410" mass="47477">MADSRGPRLLMDLNNSFKRDPFIDEYDVLPVLEPKHNKSPFILENHKLGVEAWAVKVLLKYSINRLIGWRSRNPLEQFIDPLDICNLSRAVLLFNPDNYTAWNIRKEFIENGTLSLSDDLEFGALVLSKHPKSPETFIHRRWLFQQLLDHCLSSSSGSNASCSGAAASNEEALVNMEAIDVDIGAHQELGVRLNGAFSLESSRLLKNQTVRELQVCTQAAERYQCNYHAWSHRIWIIKHCLNCSLQVLVEELETTKKWTSNHISDHSGFHFRQFLLRELQNKRSRLQASHSIDCTSLILAEMEIVTDLIKCYPDHETLWYHRRYVFQELLKQEHIEEGIKWQKTKLSNLEGTRFSSEAIISDLCSQIISQEVFLVESRKKNACKGLDYALAKNYVHWLQSLLRERTRKSP</sequence>
<evidence type="ECO:0000256" key="4">
    <source>
        <dbReference type="ARBA" id="ARBA00022737"/>
    </source>
</evidence>
<evidence type="ECO:0000256" key="1">
    <source>
        <dbReference type="ARBA" id="ARBA00006734"/>
    </source>
</evidence>
<comment type="caution">
    <text evidence="5">The sequence shown here is derived from an EMBL/GenBank/DDBJ whole genome shotgun (WGS) entry which is preliminary data.</text>
</comment>
<dbReference type="InterPro" id="IPR002088">
    <property type="entry name" value="Prenyl_trans_a"/>
</dbReference>
<evidence type="ECO:0000313" key="5">
    <source>
        <dbReference type="EMBL" id="GFS01292.1"/>
    </source>
</evidence>
<dbReference type="PANTHER" id="PTHR11129">
    <property type="entry name" value="PROTEIN FARNESYLTRANSFERASE ALPHA SUBUNIT/RAB GERANYLGERANYL TRANSFERASE ALPHA SUBUNIT"/>
    <property type="match status" value="1"/>
</dbReference>
<dbReference type="EMBL" id="BMAT01009209">
    <property type="protein sequence ID" value="GFS01292.1"/>
    <property type="molecule type" value="Genomic_DNA"/>
</dbReference>
<dbReference type="PANTHER" id="PTHR11129:SF3">
    <property type="entry name" value="PROTEIN PRENYLTRANSFERASE ALPHA SUBUNIT REPEAT-CONTAINING PROTEIN 1"/>
    <property type="match status" value="1"/>
</dbReference>
<reference evidence="5 6" key="1">
    <citation type="journal article" date="2021" name="Elife">
        <title>Chloroplast acquisition without the gene transfer in kleptoplastic sea slugs, Plakobranchus ocellatus.</title>
        <authorList>
            <person name="Maeda T."/>
            <person name="Takahashi S."/>
            <person name="Yoshida T."/>
            <person name="Shimamura S."/>
            <person name="Takaki Y."/>
            <person name="Nagai Y."/>
            <person name="Toyoda A."/>
            <person name="Suzuki Y."/>
            <person name="Arimoto A."/>
            <person name="Ishii H."/>
            <person name="Satoh N."/>
            <person name="Nishiyama T."/>
            <person name="Hasebe M."/>
            <person name="Maruyama T."/>
            <person name="Minagawa J."/>
            <person name="Obokata J."/>
            <person name="Shigenobu S."/>
        </authorList>
    </citation>
    <scope>NUCLEOTIDE SEQUENCE [LARGE SCALE GENOMIC DNA]</scope>
</reference>
<protein>
    <submittedName>
        <fullName evidence="5">Prenyltransferase alpha subunit repeat-containing protein 1</fullName>
    </submittedName>
</protein>